<evidence type="ECO:0000313" key="2">
    <source>
        <dbReference type="Proteomes" id="UP001163324"/>
    </source>
</evidence>
<dbReference type="EMBL" id="CM047946">
    <property type="protein sequence ID" value="KAI9897380.1"/>
    <property type="molecule type" value="Genomic_DNA"/>
</dbReference>
<protein>
    <submittedName>
        <fullName evidence="1">Uncharacterized protein</fullName>
    </submittedName>
</protein>
<sequence length="566" mass="62708">MVFIFAFLLQSSWQAVACAAASLAVGSHHLIFRRYEVDTVAWQLVFTCLAVCAILFTGFVHEGSCGLPTALSQVLLISSAYNAGLAASIIVYRAYFHRLHHFPGPFWARVSQFYAFTAAVKTVRGCVDVEKLHAEYGDFVRVGPRELSINRPSAIRAIYGPPTRTTRSTWYSQASTDVTKVSVNSTRDPVIHRQRKKVWERGLGPQALAVYETRVSEKTDSLLSRIASHASTGTPLDMTQYAMFFGFDVMGDIGLGKDFRMLEDEAEHPAIEGVHESMMAIGVVGTVPWLLAMLGKVPGAASGYVRFTTWCRDQLREKRRVMATEKDDSTIGAPGDVMSWLLRARANGEPGAPPGDGAVEEDARLLIIAGSDTVSSALTNAVYYLAKNPKCYKRLQEAVRREFPGGDADWTYERVRTVAYLDHVIYETLRLRPPVPRGLTRVTPPEGLMVDDVFVPGDTVTSVPTYTVQRDERYWPAAKSFDPERWTALSTDKEPWIPFARGQWTCTGRALAMMEMRMVLGRVALRYDISFGNPGMAAGGVVGFDFKDTFTQTLPPLPIIFTDSIA</sequence>
<accession>A0ACC0UTC2</accession>
<evidence type="ECO:0000313" key="1">
    <source>
        <dbReference type="EMBL" id="KAI9897380.1"/>
    </source>
</evidence>
<gene>
    <name evidence="1" type="ORF">N3K66_007236</name>
</gene>
<organism evidence="1 2">
    <name type="scientific">Trichothecium roseum</name>
    <dbReference type="NCBI Taxonomy" id="47278"/>
    <lineage>
        <taxon>Eukaryota</taxon>
        <taxon>Fungi</taxon>
        <taxon>Dikarya</taxon>
        <taxon>Ascomycota</taxon>
        <taxon>Pezizomycotina</taxon>
        <taxon>Sordariomycetes</taxon>
        <taxon>Hypocreomycetidae</taxon>
        <taxon>Hypocreales</taxon>
        <taxon>Hypocreales incertae sedis</taxon>
        <taxon>Trichothecium</taxon>
    </lineage>
</organism>
<proteinExistence type="predicted"/>
<comment type="caution">
    <text evidence="1">The sequence shown here is derived from an EMBL/GenBank/DDBJ whole genome shotgun (WGS) entry which is preliminary data.</text>
</comment>
<name>A0ACC0UTC2_9HYPO</name>
<keyword evidence="2" id="KW-1185">Reference proteome</keyword>
<dbReference type="Proteomes" id="UP001163324">
    <property type="component" value="Chromosome 7"/>
</dbReference>
<reference evidence="1" key="1">
    <citation type="submission" date="2022-10" db="EMBL/GenBank/DDBJ databases">
        <title>Complete Genome of Trichothecium roseum strain YXFP-22015, a Plant Pathogen Isolated from Citrus.</title>
        <authorList>
            <person name="Wang Y."/>
            <person name="Zhu L."/>
        </authorList>
    </citation>
    <scope>NUCLEOTIDE SEQUENCE</scope>
    <source>
        <strain evidence="1">YXFP-22015</strain>
    </source>
</reference>